<feature type="compositionally biased region" description="Basic and acidic residues" evidence="1">
    <location>
        <begin position="104"/>
        <end position="118"/>
    </location>
</feature>
<feature type="compositionally biased region" description="Low complexity" evidence="1">
    <location>
        <begin position="94"/>
        <end position="103"/>
    </location>
</feature>
<accession>A0A445MB82</accession>
<feature type="region of interest" description="Disordered" evidence="1">
    <location>
        <begin position="1"/>
        <end position="20"/>
    </location>
</feature>
<proteinExistence type="predicted"/>
<evidence type="ECO:0000256" key="1">
    <source>
        <dbReference type="SAM" id="MobiDB-lite"/>
    </source>
</evidence>
<sequence length="124" mass="13149">MKHTARSDPGALASTVDRRMGQVECDRNHMPTQSASEVNLDHERSVPFMPLLSSATHTASHSIFSKTGSDESASGWSPALCLETEGRGSGGGFAFAPTPAAGVGKEDGVHGHGRRPYELRNCSR</sequence>
<reference evidence="2" key="1">
    <citation type="journal article" date="2018" name="Data Brief">
        <title>Genome sequence data from 17 accessions of Ensete ventricosum, a staple food crop for millions in Ethiopia.</title>
        <authorList>
            <person name="Yemataw Z."/>
            <person name="Muzemil S."/>
            <person name="Ambachew D."/>
            <person name="Tripathi L."/>
            <person name="Tesfaye K."/>
            <person name="Chala A."/>
            <person name="Farbos A."/>
            <person name="O'Neill P."/>
            <person name="Moore K."/>
            <person name="Grant M."/>
            <person name="Studholme D.J."/>
        </authorList>
    </citation>
    <scope>NUCLEOTIDE SEQUENCE [LARGE SCALE GENOMIC DNA]</scope>
    <source>
        <tissue evidence="2">Leaf</tissue>
    </source>
</reference>
<organism evidence="2">
    <name type="scientific">Ensete ventricosum</name>
    <name type="common">Abyssinian banana</name>
    <name type="synonym">Musa ensete</name>
    <dbReference type="NCBI Taxonomy" id="4639"/>
    <lineage>
        <taxon>Eukaryota</taxon>
        <taxon>Viridiplantae</taxon>
        <taxon>Streptophyta</taxon>
        <taxon>Embryophyta</taxon>
        <taxon>Tracheophyta</taxon>
        <taxon>Spermatophyta</taxon>
        <taxon>Magnoliopsida</taxon>
        <taxon>Liliopsida</taxon>
        <taxon>Zingiberales</taxon>
        <taxon>Musaceae</taxon>
        <taxon>Ensete</taxon>
    </lineage>
</organism>
<dbReference type="AlphaFoldDB" id="A0A445MB82"/>
<evidence type="ECO:0000313" key="2">
    <source>
        <dbReference type="EMBL" id="RZR71520.1"/>
    </source>
</evidence>
<gene>
    <name evidence="2" type="ORF">BHM03_00005598</name>
</gene>
<feature type="region of interest" description="Disordered" evidence="1">
    <location>
        <begin position="87"/>
        <end position="124"/>
    </location>
</feature>
<dbReference type="EMBL" id="KV875545">
    <property type="protein sequence ID" value="RZR71520.1"/>
    <property type="molecule type" value="Genomic_DNA"/>
</dbReference>
<dbReference type="Proteomes" id="UP000290560">
    <property type="component" value="Unassembled WGS sequence"/>
</dbReference>
<name>A0A445MB82_ENSVE</name>
<protein>
    <submittedName>
        <fullName evidence="2">Uncharacterized protein</fullName>
    </submittedName>
</protein>